<dbReference type="EMBL" id="VNIK02000007">
    <property type="protein sequence ID" value="KAB5487597.1"/>
    <property type="molecule type" value="Genomic_DNA"/>
</dbReference>
<proteinExistence type="predicted"/>
<feature type="transmembrane region" description="Helical" evidence="2">
    <location>
        <begin position="49"/>
        <end position="68"/>
    </location>
</feature>
<feature type="transmembrane region" description="Helical" evidence="2">
    <location>
        <begin position="300"/>
        <end position="324"/>
    </location>
</feature>
<feature type="transmembrane region" description="Helical" evidence="2">
    <location>
        <begin position="251"/>
        <end position="272"/>
    </location>
</feature>
<dbReference type="Pfam" id="PF07863">
    <property type="entry name" value="CtnDOT_TraJ"/>
    <property type="match status" value="1"/>
</dbReference>
<feature type="domain" description="Conjugative transposon TraJ C-terminal" evidence="3">
    <location>
        <begin position="29"/>
        <end position="403"/>
    </location>
</feature>
<dbReference type="OrthoDB" id="1147144at2"/>
<keyword evidence="5" id="KW-1185">Reference proteome</keyword>
<keyword evidence="2" id="KW-0812">Transmembrane</keyword>
<dbReference type="AlphaFoldDB" id="A0A5N5IP95"/>
<evidence type="ECO:0000259" key="3">
    <source>
        <dbReference type="Pfam" id="PF07863"/>
    </source>
</evidence>
<evidence type="ECO:0000256" key="1">
    <source>
        <dbReference type="SAM" id="MobiDB-lite"/>
    </source>
</evidence>
<name>A0A5N5IP95_9FLAO</name>
<feature type="transmembrane region" description="Helical" evidence="2">
    <location>
        <begin position="223"/>
        <end position="244"/>
    </location>
</feature>
<feature type="region of interest" description="Disordered" evidence="1">
    <location>
        <begin position="376"/>
        <end position="404"/>
    </location>
</feature>
<dbReference type="InterPro" id="IPR022393">
    <property type="entry name" value="Conjugative_transposon_TraJ"/>
</dbReference>
<dbReference type="RefSeq" id="WP_151890740.1">
    <property type="nucleotide sequence ID" value="NZ_VNIK02000007.1"/>
</dbReference>
<gene>
    <name evidence="4" type="primary">traJ</name>
    <name evidence="4" type="ORF">FOT42_011595</name>
</gene>
<sequence length="404" mass="43892">MATYRKTAWLAVTGLLLPFMGSAQGIAGEMNGLHSVLEQLYDEMMPLCSQLIGVGQALAGFAAMWYIASRVWGHLSRAEPIDFYPLFRPFVIGFCVLIFPSVLGLINGIMKPTVTATASMVEGSDRAIAVLLEKKEEAIKKTDVWQMYVGESGDGDRDRWYKYTHDNASPSDEGFFEGIGNDIKFAMSKASYNFRNSVKEWMSEVLRVLFEAAALCIDTLRTFQLVVLAILGPLVFGIAVFDGFQHTLTVWIARYINIFLWLPVANIFGSIIGKIQEKMLEMDIAQVQDYGDTFFSRTDMAYLVFMIIGIVGYFTVPSVANYIVHAGGGGALGQKVTSIFSSSSRAVMGAATGGASMAADAMGNAASRISQSMASNGTTNPYFKDGNSDGGGSGYMNDKLKGNS</sequence>
<evidence type="ECO:0000313" key="5">
    <source>
        <dbReference type="Proteomes" id="UP000319204"/>
    </source>
</evidence>
<reference evidence="4" key="1">
    <citation type="submission" date="2019-10" db="EMBL/GenBank/DDBJ databases">
        <title>Muricauda hadale sp. nov., a piezophilic bacterium isolated from hadopelagic water of the Mariana Trench.</title>
        <authorList>
            <person name="Wei Y."/>
        </authorList>
    </citation>
    <scope>NUCLEOTIDE SEQUENCE [LARGE SCALE GENOMIC DNA]</scope>
    <source>
        <strain evidence="4">MT-229</strain>
    </source>
</reference>
<dbReference type="Proteomes" id="UP000319204">
    <property type="component" value="Unassembled WGS sequence"/>
</dbReference>
<accession>A0A5N5IP95</accession>
<protein>
    <submittedName>
        <fullName evidence="4">Conjugative transposon protein TraJ</fullName>
    </submittedName>
</protein>
<evidence type="ECO:0000256" key="2">
    <source>
        <dbReference type="SAM" id="Phobius"/>
    </source>
</evidence>
<evidence type="ECO:0000313" key="4">
    <source>
        <dbReference type="EMBL" id="KAB5487597.1"/>
    </source>
</evidence>
<comment type="caution">
    <text evidence="4">The sequence shown here is derived from an EMBL/GenBank/DDBJ whole genome shotgun (WGS) entry which is preliminary data.</text>
</comment>
<dbReference type="InterPro" id="IPR012424">
    <property type="entry name" value="Conjugative_transposon_TraJ_C"/>
</dbReference>
<keyword evidence="2" id="KW-0472">Membrane</keyword>
<dbReference type="NCBIfam" id="TIGR03782">
    <property type="entry name" value="Bac_Flav_CT_J"/>
    <property type="match status" value="1"/>
</dbReference>
<feature type="transmembrane region" description="Helical" evidence="2">
    <location>
        <begin position="89"/>
        <end position="110"/>
    </location>
</feature>
<keyword evidence="2" id="KW-1133">Transmembrane helix</keyword>
<organism evidence="4 5">
    <name type="scientific">Flagellimonas hadalis</name>
    <dbReference type="NCBI Taxonomy" id="2597517"/>
    <lineage>
        <taxon>Bacteria</taxon>
        <taxon>Pseudomonadati</taxon>
        <taxon>Bacteroidota</taxon>
        <taxon>Flavobacteriia</taxon>
        <taxon>Flavobacteriales</taxon>
        <taxon>Flavobacteriaceae</taxon>
        <taxon>Flagellimonas</taxon>
    </lineage>
</organism>